<evidence type="ECO:0008006" key="4">
    <source>
        <dbReference type="Google" id="ProtNLM"/>
    </source>
</evidence>
<feature type="transmembrane region" description="Helical" evidence="1">
    <location>
        <begin position="71"/>
        <end position="91"/>
    </location>
</feature>
<evidence type="ECO:0000256" key="1">
    <source>
        <dbReference type="SAM" id="Phobius"/>
    </source>
</evidence>
<dbReference type="AlphaFoldDB" id="A0A166EGG7"/>
<feature type="transmembrane region" description="Helical" evidence="1">
    <location>
        <begin position="269"/>
        <end position="287"/>
    </location>
</feature>
<gene>
    <name evidence="2" type="ORF">SISSUDRAFT_1127952</name>
</gene>
<dbReference type="EMBL" id="KV428044">
    <property type="protein sequence ID" value="KZT39563.1"/>
    <property type="molecule type" value="Genomic_DNA"/>
</dbReference>
<reference evidence="2 3" key="1">
    <citation type="journal article" date="2016" name="Mol. Biol. Evol.">
        <title>Comparative Genomics of Early-Diverging Mushroom-Forming Fungi Provides Insights into the Origins of Lignocellulose Decay Capabilities.</title>
        <authorList>
            <person name="Nagy L.G."/>
            <person name="Riley R."/>
            <person name="Tritt A."/>
            <person name="Adam C."/>
            <person name="Daum C."/>
            <person name="Floudas D."/>
            <person name="Sun H."/>
            <person name="Yadav J.S."/>
            <person name="Pangilinan J."/>
            <person name="Larsson K.H."/>
            <person name="Matsuura K."/>
            <person name="Barry K."/>
            <person name="Labutti K."/>
            <person name="Kuo R."/>
            <person name="Ohm R.A."/>
            <person name="Bhattacharya S.S."/>
            <person name="Shirouzu T."/>
            <person name="Yoshinaga Y."/>
            <person name="Martin F.M."/>
            <person name="Grigoriev I.V."/>
            <person name="Hibbett D.S."/>
        </authorList>
    </citation>
    <scope>NUCLEOTIDE SEQUENCE [LARGE SCALE GENOMIC DNA]</scope>
    <source>
        <strain evidence="2 3">HHB10207 ss-3</strain>
    </source>
</reference>
<name>A0A166EGG7_9AGAM</name>
<protein>
    <recommendedName>
        <fullName evidence="4">G-protein coupled receptors family 2 profile 2 domain-containing protein</fullName>
    </recommendedName>
</protein>
<accession>A0A166EGG7</accession>
<feature type="transmembrane region" description="Helical" evidence="1">
    <location>
        <begin position="239"/>
        <end position="263"/>
    </location>
</feature>
<organism evidence="2 3">
    <name type="scientific">Sistotremastrum suecicum HHB10207 ss-3</name>
    <dbReference type="NCBI Taxonomy" id="1314776"/>
    <lineage>
        <taxon>Eukaryota</taxon>
        <taxon>Fungi</taxon>
        <taxon>Dikarya</taxon>
        <taxon>Basidiomycota</taxon>
        <taxon>Agaricomycotina</taxon>
        <taxon>Agaricomycetes</taxon>
        <taxon>Sistotremastrales</taxon>
        <taxon>Sistotremastraceae</taxon>
        <taxon>Sistotremastrum</taxon>
    </lineage>
</organism>
<evidence type="ECO:0000313" key="3">
    <source>
        <dbReference type="Proteomes" id="UP000076798"/>
    </source>
</evidence>
<evidence type="ECO:0000313" key="2">
    <source>
        <dbReference type="EMBL" id="KZT39563.1"/>
    </source>
</evidence>
<keyword evidence="3" id="KW-1185">Reference proteome</keyword>
<sequence>MPKAGSSGLSTRPLILNLPRGVVDTTHLDLGIHANSFLIAWFCELLVGQLGLLAILLTYMFSRTIAPPNPFILNFLFVSLICTFSQLILLYTGEWMSPNPTHGCAFQAIFKHGADAAFLMSVFLVVVETFVSTLKGPQDKKRSRLLQYFLLALPYINGGVTALISGVIVYKNPSSAIRDEHAFYCTINNNPFGTFLEAEAAGLLSLSACLLLYLLYTIWTHRTALKKLEMKSTFDFTLLVRVTIFVVWAIAGIGLSSAGVVFVSTFGRYFSSTFQCSIYIVISLIFGTQKDLRGVWGSWIPRGSRKSEKPYHESMQIFSLP</sequence>
<feature type="transmembrane region" description="Helical" evidence="1">
    <location>
        <begin position="146"/>
        <end position="170"/>
    </location>
</feature>
<feature type="transmembrane region" description="Helical" evidence="1">
    <location>
        <begin position="116"/>
        <end position="134"/>
    </location>
</feature>
<keyword evidence="1" id="KW-0472">Membrane</keyword>
<keyword evidence="1" id="KW-1133">Transmembrane helix</keyword>
<feature type="transmembrane region" description="Helical" evidence="1">
    <location>
        <begin position="200"/>
        <end position="219"/>
    </location>
</feature>
<proteinExistence type="predicted"/>
<dbReference type="OrthoDB" id="3046318at2759"/>
<dbReference type="Proteomes" id="UP000076798">
    <property type="component" value="Unassembled WGS sequence"/>
</dbReference>
<keyword evidence="1" id="KW-0812">Transmembrane</keyword>
<feature type="transmembrane region" description="Helical" evidence="1">
    <location>
        <begin position="38"/>
        <end position="59"/>
    </location>
</feature>